<dbReference type="EMBL" id="DAKRPA010000007">
    <property type="protein sequence ID" value="DBA04561.1"/>
    <property type="molecule type" value="Genomic_DNA"/>
</dbReference>
<organism evidence="2 3">
    <name type="scientific">Lagenidium giganteum</name>
    <dbReference type="NCBI Taxonomy" id="4803"/>
    <lineage>
        <taxon>Eukaryota</taxon>
        <taxon>Sar</taxon>
        <taxon>Stramenopiles</taxon>
        <taxon>Oomycota</taxon>
        <taxon>Peronosporomycetes</taxon>
        <taxon>Pythiales</taxon>
        <taxon>Pythiaceae</taxon>
    </lineage>
</organism>
<name>A0AAV2ZEB4_9STRA</name>
<feature type="transmembrane region" description="Helical" evidence="1">
    <location>
        <begin position="560"/>
        <end position="583"/>
    </location>
</feature>
<keyword evidence="1" id="KW-1133">Transmembrane helix</keyword>
<reference evidence="2" key="1">
    <citation type="submission" date="2022-11" db="EMBL/GenBank/DDBJ databases">
        <authorList>
            <person name="Morgan W.R."/>
            <person name="Tartar A."/>
        </authorList>
    </citation>
    <scope>NUCLEOTIDE SEQUENCE</scope>
    <source>
        <strain evidence="2">ARSEF 373</strain>
    </source>
</reference>
<reference evidence="2" key="2">
    <citation type="journal article" date="2023" name="Microbiol Resour">
        <title>Decontamination and Annotation of the Draft Genome Sequence of the Oomycete Lagenidium giganteum ARSEF 373.</title>
        <authorList>
            <person name="Morgan W.R."/>
            <person name="Tartar A."/>
        </authorList>
    </citation>
    <scope>NUCLEOTIDE SEQUENCE</scope>
    <source>
        <strain evidence="2">ARSEF 373</strain>
    </source>
</reference>
<evidence type="ECO:0000313" key="2">
    <source>
        <dbReference type="EMBL" id="DBA04561.1"/>
    </source>
</evidence>
<keyword evidence="1" id="KW-0472">Membrane</keyword>
<keyword evidence="1" id="KW-0812">Transmembrane</keyword>
<feature type="transmembrane region" description="Helical" evidence="1">
    <location>
        <begin position="496"/>
        <end position="515"/>
    </location>
</feature>
<evidence type="ECO:0000313" key="3">
    <source>
        <dbReference type="Proteomes" id="UP001146120"/>
    </source>
</evidence>
<sequence>MAARVAATDAAVATPQHDIDAHVPWSWGRCLSSLFALVLLATDIPRTGFGTIKYTNLYPSVAPDTVINYGPYEHSVVRLARNSSHDGAEVVTASCDGVSLDAAPLWSYKFDTLSIPSRAMAAHLNVSSYPRCVFYDGECDGDLDPSLVLTMLDSLISSLQCRYFAGPGPHAPFEFITKSNWIDRLHHYVEKRFGLVNQEVHMHHVHYFGVNETQRLDICYRDAITRRASASVPMIPRFCALGAPWIMAHPLDLNAVDRRYQLWEHVAIRMALLREAYPGLEFDITVIMTHYTYTNKQAIATSSLLAEAFLRAEDQEITTWIRGRHCDSGECTTVVFDDYRYERIYSEQNPNEILLLTAVLRGGSQLYMWIRLVLLWCACYKARAVERRLRSLRARVVAAWKTFFRIPSHVIVYGSWVPVLGYAVAHYVDCGQFHLLFYCLWSTSNGVDNFDFFPYLKVASIQMRNAWMFSLFIKLMVLVQTTLFQPRHGQTLQHAGLVSIRRFVIGLTSAISVFAQWRRLEFRDTNIVYFQVLPATSVGREARIQRKCDTYTEFGFHYEILVLSVSFGVVVICASIWRILLQLEPIVTCRPFAPRGIIFARSFYVPFSTGVLFPVTMLDVFWKFRTKGGVMQGQANAEFVRAEAADCRFNAECEFDVRFAVI</sequence>
<evidence type="ECO:0000256" key="1">
    <source>
        <dbReference type="SAM" id="Phobius"/>
    </source>
</evidence>
<proteinExistence type="predicted"/>
<protein>
    <submittedName>
        <fullName evidence="2">Uncharacterized protein</fullName>
    </submittedName>
</protein>
<gene>
    <name evidence="2" type="ORF">N0F65_011109</name>
</gene>
<dbReference type="Proteomes" id="UP001146120">
    <property type="component" value="Unassembled WGS sequence"/>
</dbReference>
<accession>A0AAV2ZEB4</accession>
<dbReference type="AlphaFoldDB" id="A0AAV2ZEB4"/>
<comment type="caution">
    <text evidence="2">The sequence shown here is derived from an EMBL/GenBank/DDBJ whole genome shotgun (WGS) entry which is preliminary data.</text>
</comment>
<feature type="transmembrane region" description="Helical" evidence="1">
    <location>
        <begin position="603"/>
        <end position="622"/>
    </location>
</feature>
<feature type="transmembrane region" description="Helical" evidence="1">
    <location>
        <begin position="466"/>
        <end position="484"/>
    </location>
</feature>
<keyword evidence="3" id="KW-1185">Reference proteome</keyword>